<keyword evidence="2" id="KW-1185">Reference proteome</keyword>
<sequence>MPVHTEVLNSGQFPISGAVLELACDDYPMEIVYGTILPGQHIKQTHKARRREVVFAELLGGATLVFTDVYGNHWARTPYVLERREQPARIC</sequence>
<accession>A0A2R7YRL2</accession>
<evidence type="ECO:0000313" key="2">
    <source>
        <dbReference type="Proteomes" id="UP000244867"/>
    </source>
</evidence>
<organism evidence="1 2">
    <name type="scientific">Nocardioides currus</name>
    <dbReference type="NCBI Taxonomy" id="2133958"/>
    <lineage>
        <taxon>Bacteria</taxon>
        <taxon>Bacillati</taxon>
        <taxon>Actinomycetota</taxon>
        <taxon>Actinomycetes</taxon>
        <taxon>Propionibacteriales</taxon>
        <taxon>Nocardioidaceae</taxon>
        <taxon>Nocardioides</taxon>
    </lineage>
</organism>
<comment type="caution">
    <text evidence="1">The sequence shown here is derived from an EMBL/GenBank/DDBJ whole genome shotgun (WGS) entry which is preliminary data.</text>
</comment>
<dbReference type="Proteomes" id="UP000244867">
    <property type="component" value="Unassembled WGS sequence"/>
</dbReference>
<reference evidence="1 2" key="1">
    <citation type="submission" date="2018-03" db="EMBL/GenBank/DDBJ databases">
        <authorList>
            <person name="Keele B.F."/>
        </authorList>
    </citation>
    <scope>NUCLEOTIDE SEQUENCE [LARGE SCALE GENOMIC DNA]</scope>
    <source>
        <strain evidence="1 2">IB-3</strain>
    </source>
</reference>
<protein>
    <submittedName>
        <fullName evidence="1">Uncharacterized protein</fullName>
    </submittedName>
</protein>
<dbReference type="AlphaFoldDB" id="A0A2R7YRL2"/>
<gene>
    <name evidence="1" type="ORF">C7S10_21770</name>
</gene>
<dbReference type="EMBL" id="PYXZ01000015">
    <property type="protein sequence ID" value="PUA78933.1"/>
    <property type="molecule type" value="Genomic_DNA"/>
</dbReference>
<name>A0A2R7YRL2_9ACTN</name>
<evidence type="ECO:0000313" key="1">
    <source>
        <dbReference type="EMBL" id="PUA78933.1"/>
    </source>
</evidence>
<proteinExistence type="predicted"/>